<evidence type="ECO:0000256" key="3">
    <source>
        <dbReference type="ARBA" id="ARBA00022692"/>
    </source>
</evidence>
<dbReference type="GO" id="GO:0005886">
    <property type="term" value="C:plasma membrane"/>
    <property type="evidence" value="ECO:0007669"/>
    <property type="project" value="UniProtKB-SubCell"/>
</dbReference>
<feature type="domain" description="MrpA C-terminal/MbhD" evidence="7">
    <location>
        <begin position="7"/>
        <end position="71"/>
    </location>
</feature>
<keyword evidence="5 6" id="KW-0472">Membrane</keyword>
<evidence type="ECO:0000256" key="6">
    <source>
        <dbReference type="SAM" id="Phobius"/>
    </source>
</evidence>
<gene>
    <name evidence="8" type="ORF">ENW55_00185</name>
</gene>
<dbReference type="AlphaFoldDB" id="A0A832MNZ4"/>
<feature type="transmembrane region" description="Helical" evidence="6">
    <location>
        <begin position="35"/>
        <end position="65"/>
    </location>
</feature>
<keyword evidence="3 6" id="KW-0812">Transmembrane</keyword>
<keyword evidence="4 6" id="KW-1133">Transmembrane helix</keyword>
<protein>
    <submittedName>
        <fullName evidence="8">DUF4040 domain-containing protein</fullName>
    </submittedName>
</protein>
<evidence type="ECO:0000313" key="8">
    <source>
        <dbReference type="EMBL" id="HGZ78387.1"/>
    </source>
</evidence>
<comment type="subcellular location">
    <subcellularLocation>
        <location evidence="1">Cell membrane</location>
        <topology evidence="1">Multi-pass membrane protein</topology>
    </subcellularLocation>
</comment>
<dbReference type="InterPro" id="IPR025383">
    <property type="entry name" value="MrpA_C/MbhD"/>
</dbReference>
<evidence type="ECO:0000256" key="1">
    <source>
        <dbReference type="ARBA" id="ARBA00004651"/>
    </source>
</evidence>
<accession>A0A832MNZ4</accession>
<keyword evidence="2" id="KW-1003">Cell membrane</keyword>
<evidence type="ECO:0000256" key="4">
    <source>
        <dbReference type="ARBA" id="ARBA00022989"/>
    </source>
</evidence>
<evidence type="ECO:0000259" key="7">
    <source>
        <dbReference type="Pfam" id="PF13244"/>
    </source>
</evidence>
<name>A0A832MNZ4_9THEM</name>
<dbReference type="Gene3D" id="3.40.190.10">
    <property type="entry name" value="Periplasmic binding protein-like II"/>
    <property type="match status" value="1"/>
</dbReference>
<organism evidence="8">
    <name type="scientific">Pseudothermotoga hypogea</name>
    <dbReference type="NCBI Taxonomy" id="57487"/>
    <lineage>
        <taxon>Bacteria</taxon>
        <taxon>Thermotogati</taxon>
        <taxon>Thermotogota</taxon>
        <taxon>Thermotogae</taxon>
        <taxon>Thermotogales</taxon>
        <taxon>Thermotogaceae</taxon>
        <taxon>Pseudothermotoga</taxon>
    </lineage>
</organism>
<dbReference type="EMBL" id="DTKQ01000002">
    <property type="protein sequence ID" value="HGZ78387.1"/>
    <property type="molecule type" value="Genomic_DNA"/>
</dbReference>
<evidence type="ECO:0000256" key="2">
    <source>
        <dbReference type="ARBA" id="ARBA00022475"/>
    </source>
</evidence>
<sequence>MLVFAALLMLFFTIYTVTRTKPIDAVFGRTAMSTAAVLLFVLAAAFDVAIVEALLGVFLSTFLYITIFKRTGTLRVGFISSEGLFQRSEAGYSGKVYELLIGFAREYKYELQLVEYGGFEEMLRAIREDYIGIAFGPIEVSILPQLEKNFYVIRVPSPSGATHAIMFERSKEFADKLLSYYEGIFGPGETMDVDKVRGDRL</sequence>
<dbReference type="Pfam" id="PF13244">
    <property type="entry name" value="MbhD"/>
    <property type="match status" value="1"/>
</dbReference>
<evidence type="ECO:0000256" key="5">
    <source>
        <dbReference type="ARBA" id="ARBA00023136"/>
    </source>
</evidence>
<proteinExistence type="predicted"/>
<reference evidence="8" key="1">
    <citation type="journal article" date="2020" name="mSystems">
        <title>Genome- and Community-Level Interaction Insights into Carbon Utilization and Element Cycling Functions of Hydrothermarchaeota in Hydrothermal Sediment.</title>
        <authorList>
            <person name="Zhou Z."/>
            <person name="Liu Y."/>
            <person name="Xu W."/>
            <person name="Pan J."/>
            <person name="Luo Z.H."/>
            <person name="Li M."/>
        </authorList>
    </citation>
    <scope>NUCLEOTIDE SEQUENCE [LARGE SCALE GENOMIC DNA]</scope>
    <source>
        <strain evidence="8">SpSt-86</strain>
    </source>
</reference>
<comment type="caution">
    <text evidence="8">The sequence shown here is derived from an EMBL/GenBank/DDBJ whole genome shotgun (WGS) entry which is preliminary data.</text>
</comment>